<dbReference type="AlphaFoldDB" id="A0AB39KPW3"/>
<evidence type="ECO:0000313" key="2">
    <source>
        <dbReference type="EMBL" id="XDO95388.1"/>
    </source>
</evidence>
<accession>A0AB39KPW3</accession>
<organism evidence="2">
    <name type="scientific">Caulobacter sp. 73W</name>
    <dbReference type="NCBI Taxonomy" id="3161137"/>
    <lineage>
        <taxon>Bacteria</taxon>
        <taxon>Pseudomonadati</taxon>
        <taxon>Pseudomonadota</taxon>
        <taxon>Alphaproteobacteria</taxon>
        <taxon>Caulobacterales</taxon>
        <taxon>Caulobacteraceae</taxon>
        <taxon>Caulobacter</taxon>
    </lineage>
</organism>
<keyword evidence="1" id="KW-0472">Membrane</keyword>
<dbReference type="EMBL" id="CP158375">
    <property type="protein sequence ID" value="XDO95388.1"/>
    <property type="molecule type" value="Genomic_DNA"/>
</dbReference>
<evidence type="ECO:0000256" key="1">
    <source>
        <dbReference type="SAM" id="Phobius"/>
    </source>
</evidence>
<reference evidence="2" key="1">
    <citation type="submission" date="2024-06" db="EMBL/GenBank/DDBJ databases">
        <title>Caulobacter inopinatus, sp. nov.</title>
        <authorList>
            <person name="Donachie S.P."/>
        </authorList>
    </citation>
    <scope>NUCLEOTIDE SEQUENCE</scope>
    <source>
        <strain evidence="2">73W</strain>
    </source>
</reference>
<feature type="transmembrane region" description="Helical" evidence="1">
    <location>
        <begin position="14"/>
        <end position="37"/>
    </location>
</feature>
<name>A0AB39KPW3_9CAUL</name>
<protein>
    <submittedName>
        <fullName evidence="2">Uncharacterized protein</fullName>
    </submittedName>
</protein>
<sequence>MGCRLPTSISLWRIILRINMTAGALLAIGMMIALTALQPELPMALLGLGLAAAGTVHAWISASALHRLHWRWVVACEE</sequence>
<proteinExistence type="predicted"/>
<gene>
    <name evidence="2" type="ORF">ABOZ73_11240</name>
</gene>
<dbReference type="RefSeq" id="WP_369058237.1">
    <property type="nucleotide sequence ID" value="NZ_CP158375.1"/>
</dbReference>
<keyword evidence="1" id="KW-1133">Transmembrane helix</keyword>
<keyword evidence="1" id="KW-0812">Transmembrane</keyword>
<feature type="transmembrane region" description="Helical" evidence="1">
    <location>
        <begin position="43"/>
        <end position="62"/>
    </location>
</feature>